<keyword evidence="3" id="KW-0493">Microtubule</keyword>
<evidence type="ECO:0000256" key="6">
    <source>
        <dbReference type="ARBA" id="ARBA00023212"/>
    </source>
</evidence>
<reference evidence="10" key="2">
    <citation type="journal article" date="2022" name="Microbiol. Resour. Announc.">
        <title>Whole-Genome Sequence of Entomortierella parvispora E1425, a Mucoromycotan Fungus Associated with Burkholderiaceae-Related Endosymbiotic Bacteria.</title>
        <authorList>
            <person name="Herlambang A."/>
            <person name="Guo Y."/>
            <person name="Takashima Y."/>
            <person name="Narisawa K."/>
            <person name="Ohta H."/>
            <person name="Nishizawa T."/>
        </authorList>
    </citation>
    <scope>NUCLEOTIDE SEQUENCE</scope>
    <source>
        <strain evidence="10">E1425</strain>
    </source>
</reference>
<dbReference type="EMBL" id="BQFW01000007">
    <property type="protein sequence ID" value="GJJ73065.1"/>
    <property type="molecule type" value="Genomic_DNA"/>
</dbReference>
<evidence type="ECO:0000313" key="11">
    <source>
        <dbReference type="Proteomes" id="UP000827284"/>
    </source>
</evidence>
<name>A0A9P3HAD7_9FUNG</name>
<evidence type="ECO:0000256" key="2">
    <source>
        <dbReference type="ARBA" id="ARBA00022490"/>
    </source>
</evidence>
<evidence type="ECO:0000256" key="7">
    <source>
        <dbReference type="SAM" id="Coils"/>
    </source>
</evidence>
<feature type="compositionally biased region" description="Gly residues" evidence="8">
    <location>
        <begin position="271"/>
        <end position="286"/>
    </location>
</feature>
<feature type="domain" description="CAP-Gly" evidence="9">
    <location>
        <begin position="359"/>
        <end position="401"/>
    </location>
</feature>
<keyword evidence="11" id="KW-1185">Reference proteome</keyword>
<feature type="region of interest" description="Disordered" evidence="8">
    <location>
        <begin position="464"/>
        <end position="486"/>
    </location>
</feature>
<evidence type="ECO:0000256" key="4">
    <source>
        <dbReference type="ARBA" id="ARBA00022737"/>
    </source>
</evidence>
<keyword evidence="4" id="KW-0677">Repeat</keyword>
<dbReference type="Pfam" id="PF01302">
    <property type="entry name" value="CAP_GLY"/>
    <property type="match status" value="1"/>
</dbReference>
<gene>
    <name evidence="10" type="ORF">EMPS_05423</name>
</gene>
<feature type="compositionally biased region" description="Polar residues" evidence="8">
    <location>
        <begin position="201"/>
        <end position="223"/>
    </location>
</feature>
<dbReference type="OrthoDB" id="2130750at2759"/>
<feature type="compositionally biased region" description="Polar residues" evidence="8">
    <location>
        <begin position="551"/>
        <end position="566"/>
    </location>
</feature>
<dbReference type="SUPFAM" id="SSF74924">
    <property type="entry name" value="Cap-Gly domain"/>
    <property type="match status" value="1"/>
</dbReference>
<keyword evidence="5 7" id="KW-0175">Coiled coil</keyword>
<feature type="compositionally biased region" description="Polar residues" evidence="8">
    <location>
        <begin position="626"/>
        <end position="640"/>
    </location>
</feature>
<evidence type="ECO:0000256" key="8">
    <source>
        <dbReference type="SAM" id="MobiDB-lite"/>
    </source>
</evidence>
<feature type="coiled-coil region" evidence="7">
    <location>
        <begin position="736"/>
        <end position="932"/>
    </location>
</feature>
<feature type="compositionally biased region" description="Polar residues" evidence="8">
    <location>
        <begin position="1438"/>
        <end position="1452"/>
    </location>
</feature>
<feature type="compositionally biased region" description="Low complexity" evidence="8">
    <location>
        <begin position="138"/>
        <end position="151"/>
    </location>
</feature>
<feature type="region of interest" description="Disordered" evidence="8">
    <location>
        <begin position="1"/>
        <end position="30"/>
    </location>
</feature>
<dbReference type="InterPro" id="IPR032108">
    <property type="entry name" value="CLIP1_ZNF"/>
</dbReference>
<feature type="coiled-coil region" evidence="7">
    <location>
        <begin position="956"/>
        <end position="1213"/>
    </location>
</feature>
<dbReference type="GO" id="GO:0005874">
    <property type="term" value="C:microtubule"/>
    <property type="evidence" value="ECO:0007669"/>
    <property type="project" value="UniProtKB-KW"/>
</dbReference>
<feature type="compositionally biased region" description="Low complexity" evidence="8">
    <location>
        <begin position="260"/>
        <end position="270"/>
    </location>
</feature>
<keyword evidence="2" id="KW-0963">Cytoplasm</keyword>
<accession>A0A9P3HAD7</accession>
<feature type="compositionally biased region" description="Low complexity" evidence="8">
    <location>
        <begin position="81"/>
        <end position="100"/>
    </location>
</feature>
<dbReference type="InterPro" id="IPR036859">
    <property type="entry name" value="CAP-Gly_dom_sf"/>
</dbReference>
<dbReference type="PROSITE" id="PS50245">
    <property type="entry name" value="CAP_GLY_2"/>
    <property type="match status" value="1"/>
</dbReference>
<evidence type="ECO:0000259" key="9">
    <source>
        <dbReference type="PROSITE" id="PS50245"/>
    </source>
</evidence>
<feature type="region of interest" description="Disordered" evidence="8">
    <location>
        <begin position="69"/>
        <end position="100"/>
    </location>
</feature>
<keyword evidence="6" id="KW-0206">Cytoskeleton</keyword>
<evidence type="ECO:0000256" key="3">
    <source>
        <dbReference type="ARBA" id="ARBA00022701"/>
    </source>
</evidence>
<evidence type="ECO:0000313" key="10">
    <source>
        <dbReference type="EMBL" id="GJJ73065.1"/>
    </source>
</evidence>
<dbReference type="PANTHER" id="PTHR18916">
    <property type="entry name" value="DYNACTIN 1-RELATED MICROTUBULE-BINDING"/>
    <property type="match status" value="1"/>
</dbReference>
<proteinExistence type="predicted"/>
<feature type="region of interest" description="Disordered" evidence="8">
    <location>
        <begin position="137"/>
        <end position="291"/>
    </location>
</feature>
<evidence type="ECO:0000256" key="5">
    <source>
        <dbReference type="ARBA" id="ARBA00023054"/>
    </source>
</evidence>
<feature type="region of interest" description="Disordered" evidence="8">
    <location>
        <begin position="1412"/>
        <end position="1452"/>
    </location>
</feature>
<comment type="caution">
    <text evidence="10">The sequence shown here is derived from an EMBL/GenBank/DDBJ whole genome shotgun (WGS) entry which is preliminary data.</text>
</comment>
<protein>
    <recommendedName>
        <fullName evidence="9">CAP-Gly domain-containing protein</fullName>
    </recommendedName>
</protein>
<organism evidence="10 11">
    <name type="scientific">Entomortierella parvispora</name>
    <dbReference type="NCBI Taxonomy" id="205924"/>
    <lineage>
        <taxon>Eukaryota</taxon>
        <taxon>Fungi</taxon>
        <taxon>Fungi incertae sedis</taxon>
        <taxon>Mucoromycota</taxon>
        <taxon>Mortierellomycotina</taxon>
        <taxon>Mortierellomycetes</taxon>
        <taxon>Mortierellales</taxon>
        <taxon>Mortierellaceae</taxon>
        <taxon>Entomortierella</taxon>
    </lineage>
</organism>
<dbReference type="SMART" id="SM01052">
    <property type="entry name" value="CAP_GLY"/>
    <property type="match status" value="1"/>
</dbReference>
<dbReference type="InterPro" id="IPR000938">
    <property type="entry name" value="CAP-Gly_domain"/>
</dbReference>
<comment type="subcellular location">
    <subcellularLocation>
        <location evidence="1">Cytoplasm</location>
        <location evidence="1">Cytoskeleton</location>
    </subcellularLocation>
</comment>
<dbReference type="Pfam" id="PF16641">
    <property type="entry name" value="CLIP1_ZNF"/>
    <property type="match status" value="2"/>
</dbReference>
<reference evidence="10" key="1">
    <citation type="submission" date="2021-11" db="EMBL/GenBank/DDBJ databases">
        <authorList>
            <person name="Herlambang A."/>
            <person name="Guo Y."/>
            <person name="Takashima Y."/>
            <person name="Nishizawa T."/>
        </authorList>
    </citation>
    <scope>NUCLEOTIDE SEQUENCE</scope>
    <source>
        <strain evidence="10">E1425</strain>
    </source>
</reference>
<feature type="compositionally biased region" description="Low complexity" evidence="8">
    <location>
        <begin position="583"/>
        <end position="618"/>
    </location>
</feature>
<sequence length="1541" mass="164990">MAPTTPKANSKLPKPPSAGGPIPLSGIPAPGSVLQRRTFMSVPGASSVSKTLKDMTPEQQALLAEAISMHSPGLIDPARRTTTTTTNSTNSTNSMTTGTTTSSLAFGNAYASNNSSNTSLGGMSASSPATALGFSALQHSQHPSSPSPSSSDRASPTGLASPLSYRPASTPSSTSQLGRRPSSSHLRMHPETPSPTSHPHANNNTISSQQPTRPASYSGMSPLSTSNPNLPMTSSSPSPTTSTAGLTRPVAGSPSGSRPALTGSRLSAGSAGTGAGLGGIAPGGSRSGLLKQPLFQRPPGTTTGLVAPMAGAAAAKHLQSAIPGAVAAAVTPPSLDNYEIGDRVIVESMALSGYLRFVGPTEFKTGTWAGIELDTPTGKNDGSVGGVTYFSCRPKCGIFVLAAKIVKSELLFPSSLEPAVQTQRPPSVQEDNHGPLPQVSHAAQVASRITAGSRASKYVGMTATQLKQRHGSAPPASITTTNNGTITTTSRLSMQNLNGAPGTSVRASSPTIRALSGMTGSPTAPRTLTSGSTNGRANSPSPVPKPLLRASSPTTRTGVSARQSLPATKPALGSLATKPGAHSRSTSSTSSVTSQSSVSATARARTSPTPRTLTTPRRLSSRSDTPDASTILSPSESRSNLLDQATAIQTAGSPKHEEATQQLQQLRLDLGAVMAENSLLKSEVQESKGREGADERILAELEELQTMKIVWEKEKAAKDQEIKVVTEKMTQAWLEAARSQKEKVTLTREKTELAEKLQELKESNGMADADAESMALVQEQKILIESLEERLQQAEEASQAQDQKVQDLESKALEQEERLAKISEESQSNSDAKQLELETERDILLDKLISLEEKAKTDLADKDLLLQAALDEAAVTKDQLQEAQDKLKVGAEESLSKLEQTELVLQQAQDQLAKTEKTARGQEEKMKEYDSLIAKRDQEIANFKLELQDLAGMVQSEEVDRMRKVWENEKKRLEEAVTDNIIIMTTLRSEIQTLEASEDEYTEKIKSLDATIATLTESKAAAEEETSQLQLSLDDSLAKLSQAEEFMTNRLAETKDRMDELEEIAQTVDEWRERCEALQLETIQKTAMLEESGFNLEELQSLLNFANQANDVLKKDLERKNALLVPLETLEQSRTEVSSLEEEREDLLAKIAELEAALTLSASVPTAASTGDNAVVLNRAELEEEISGLKAMVHELTAENAAVAGENKKLMQEHDILMEAHKHVETECLKLMDEVERLHSESLAVSNGDGTGSTGEKDELDLLHHGEDPKAVVIGQDELKAALNNLTALTKDTSIVTASEKQAGGLGGTTQSASVIRLEGLLKEKQALLDRLTQAHALEMRDLRQRYVELDRSKSWELAQLNKELTELESLIESKIFHEADLEEEVQQKQKQIDRLQREVSDLRSQLTKLGATPSSSFADLPPTPTTSSMSKYGGTNGHASTNGGSDRTRTTTNSTADQALFCEICEVEGHDLISCVAVFGGANKAGASAASAAAANRSEIIEETESAFSKDLEDERAYCENCEEFGQHYTDECPNESLTY</sequence>
<dbReference type="Gene3D" id="2.30.30.190">
    <property type="entry name" value="CAP Gly-rich-like domain"/>
    <property type="match status" value="1"/>
</dbReference>
<evidence type="ECO:0000256" key="1">
    <source>
        <dbReference type="ARBA" id="ARBA00004245"/>
    </source>
</evidence>
<dbReference type="Proteomes" id="UP000827284">
    <property type="component" value="Unassembled WGS sequence"/>
</dbReference>
<dbReference type="PROSITE" id="PS00845">
    <property type="entry name" value="CAP_GLY_1"/>
    <property type="match status" value="1"/>
</dbReference>
<feature type="compositionally biased region" description="Low complexity" evidence="8">
    <location>
        <begin position="224"/>
        <end position="243"/>
    </location>
</feature>
<feature type="compositionally biased region" description="Polar residues" evidence="8">
    <location>
        <begin position="167"/>
        <end position="185"/>
    </location>
</feature>
<feature type="compositionally biased region" description="Polar residues" evidence="8">
    <location>
        <begin position="518"/>
        <end position="540"/>
    </location>
</feature>
<feature type="region of interest" description="Disordered" evidence="8">
    <location>
        <begin position="513"/>
        <end position="640"/>
    </location>
</feature>